<keyword evidence="1" id="KW-0732">Signal</keyword>
<reference evidence="2" key="1">
    <citation type="submission" date="2018-01" db="EMBL/GenBank/DDBJ databases">
        <title>An insight into the sialome of Amazonian anophelines.</title>
        <authorList>
            <person name="Ribeiro J.M."/>
            <person name="Scarpassa V."/>
            <person name="Calvo E."/>
        </authorList>
    </citation>
    <scope>NUCLEOTIDE SEQUENCE</scope>
</reference>
<accession>A0A2M4DN48</accession>
<sequence>MLYMSLCVASLSITVVQCAICRFDSPSQRLATNYSEDNNTFSKHTLTHTHMHTHKTHRHTKIFARLVTVVVVLVVV</sequence>
<feature type="chain" id="PRO_5014869750" evidence="1">
    <location>
        <begin position="19"/>
        <end position="76"/>
    </location>
</feature>
<dbReference type="EMBL" id="GGFL01014796">
    <property type="protein sequence ID" value="MBW78974.1"/>
    <property type="molecule type" value="Transcribed_RNA"/>
</dbReference>
<feature type="signal peptide" evidence="1">
    <location>
        <begin position="1"/>
        <end position="18"/>
    </location>
</feature>
<name>A0A2M4DN48_ANODA</name>
<organism evidence="2">
    <name type="scientific">Anopheles darlingi</name>
    <name type="common">Mosquito</name>
    <dbReference type="NCBI Taxonomy" id="43151"/>
    <lineage>
        <taxon>Eukaryota</taxon>
        <taxon>Metazoa</taxon>
        <taxon>Ecdysozoa</taxon>
        <taxon>Arthropoda</taxon>
        <taxon>Hexapoda</taxon>
        <taxon>Insecta</taxon>
        <taxon>Pterygota</taxon>
        <taxon>Neoptera</taxon>
        <taxon>Endopterygota</taxon>
        <taxon>Diptera</taxon>
        <taxon>Nematocera</taxon>
        <taxon>Culicoidea</taxon>
        <taxon>Culicidae</taxon>
        <taxon>Anophelinae</taxon>
        <taxon>Anopheles</taxon>
    </lineage>
</organism>
<protein>
    <submittedName>
        <fullName evidence="2">Putative secreted protein</fullName>
    </submittedName>
</protein>
<evidence type="ECO:0000313" key="2">
    <source>
        <dbReference type="EMBL" id="MBW78974.1"/>
    </source>
</evidence>
<proteinExistence type="predicted"/>
<dbReference type="AlphaFoldDB" id="A0A2M4DN48"/>
<evidence type="ECO:0000256" key="1">
    <source>
        <dbReference type="SAM" id="SignalP"/>
    </source>
</evidence>